<evidence type="ECO:0000313" key="2">
    <source>
        <dbReference type="Proteomes" id="UP001595729"/>
    </source>
</evidence>
<evidence type="ECO:0000313" key="1">
    <source>
        <dbReference type="EMBL" id="MFC3685825.1"/>
    </source>
</evidence>
<dbReference type="Proteomes" id="UP001595729">
    <property type="component" value="Unassembled WGS sequence"/>
</dbReference>
<dbReference type="EMBL" id="JBHRXX010000009">
    <property type="protein sequence ID" value="MFC3685825.1"/>
    <property type="molecule type" value="Genomic_DNA"/>
</dbReference>
<dbReference type="RefSeq" id="WP_382177682.1">
    <property type="nucleotide sequence ID" value="NZ_JBHRXX010000009.1"/>
</dbReference>
<accession>A0ABV7W8L6</accession>
<comment type="caution">
    <text evidence="1">The sequence shown here is derived from an EMBL/GenBank/DDBJ whole genome shotgun (WGS) entry which is preliminary data.</text>
</comment>
<keyword evidence="2" id="KW-1185">Reference proteome</keyword>
<protein>
    <submittedName>
        <fullName evidence="1">Uncharacterized protein</fullName>
    </submittedName>
</protein>
<proteinExistence type="predicted"/>
<organism evidence="1 2">
    <name type="scientific">Hydrogenophaga luteola</name>
    <dbReference type="NCBI Taxonomy" id="1591122"/>
    <lineage>
        <taxon>Bacteria</taxon>
        <taxon>Pseudomonadati</taxon>
        <taxon>Pseudomonadota</taxon>
        <taxon>Betaproteobacteria</taxon>
        <taxon>Burkholderiales</taxon>
        <taxon>Comamonadaceae</taxon>
        <taxon>Hydrogenophaga</taxon>
    </lineage>
</organism>
<name>A0ABV7W8L6_9BURK</name>
<gene>
    <name evidence="1" type="ORF">ACFOPI_19670</name>
</gene>
<sequence length="625" mass="68826">MPASTNTHVVRLHRFLPFSAAHDQIYEEYQTGEDNLDLETVAIAYATKAIRSGAKCVILTGDAGHGKTHMCRRLLEGELLGYGGDQARRHLQESCSGNTAIPSCNGSISQSLRIHKDLSEIQPPSRAARFLEDMASTEDESLVVCANEGRLRAIISSDAAGPVCSEIGNLFRQSFKHGITASTAAGIHIINLNYQSVAAKAAHRGGSLLRRVLKSWVGDGRRWGDQSCGSCSHEGVCPIRRNRTLLVEQGAESENRVRRIEEIFEVVERLGHVVTIREMLMLVAYLITGGLTCSDVDRRLSGNAPKQGWQHAWAFYSLLFRPPPNLPADRAYKGIPILAALRRLDPGSIAVREIDERILNRGEEFSPEQLDLQFLMATGGKQTVVDAAFGIDDFNGNPQNRADLTREAEATNLAVGALRRRAFFDAIDGERSVMLRLGFRFGDVFLSLLEGNLQPHERVRIKNTIIAGLHAIQGLRIARTETMLYLVDPAFGKASADAAIIARQIPSNRVNLQAASKAWHGGQEADWFLPLSVDWIDRTVILQVDESLGDLRNLSLDLLAFECVARAASGYVSEDFYANEIRHVRTFLGQLAERARNDSAQISIFMRGQLQNVSLDIGVIQVGGE</sequence>
<reference evidence="2" key="1">
    <citation type="journal article" date="2019" name="Int. J. Syst. Evol. Microbiol.">
        <title>The Global Catalogue of Microorganisms (GCM) 10K type strain sequencing project: providing services to taxonomists for standard genome sequencing and annotation.</title>
        <authorList>
            <consortium name="The Broad Institute Genomics Platform"/>
            <consortium name="The Broad Institute Genome Sequencing Center for Infectious Disease"/>
            <person name="Wu L."/>
            <person name="Ma J."/>
        </authorList>
    </citation>
    <scope>NUCLEOTIDE SEQUENCE [LARGE SCALE GENOMIC DNA]</scope>
    <source>
        <strain evidence="2">KCTC 42501</strain>
    </source>
</reference>